<reference evidence="7 8" key="1">
    <citation type="submission" date="2020-06" db="EMBL/GenBank/DDBJ databases">
        <authorList>
            <consortium name="Wellcome Sanger Institute Data Sharing"/>
        </authorList>
    </citation>
    <scope>NUCLEOTIDE SEQUENCE [LARGE SCALE GENOMIC DNA]</scope>
</reference>
<evidence type="ECO:0000259" key="6">
    <source>
        <dbReference type="Pfam" id="PF17045"/>
    </source>
</evidence>
<keyword evidence="3 4" id="KW-0175">Coiled coil</keyword>
<evidence type="ECO:0000256" key="3">
    <source>
        <dbReference type="ARBA" id="ARBA00023054"/>
    </source>
</evidence>
<dbReference type="PANTHER" id="PTHR18875:SF3">
    <property type="entry name" value="CENTROSOMAL PROTEIN OF 63 KDA"/>
    <property type="match status" value="1"/>
</dbReference>
<dbReference type="AlphaFoldDB" id="A0AAY4ERC4"/>
<dbReference type="GeneTree" id="ENSGT00940000153190"/>
<keyword evidence="2" id="KW-0963">Cytoplasm</keyword>
<name>A0AAY4ERC4_9TELE</name>
<evidence type="ECO:0000256" key="4">
    <source>
        <dbReference type="SAM" id="Coils"/>
    </source>
</evidence>
<feature type="domain" description="CEP63/Deup1 N-terminal" evidence="6">
    <location>
        <begin position="11"/>
        <end position="134"/>
    </location>
</feature>
<dbReference type="GO" id="GO:0005814">
    <property type="term" value="C:centriole"/>
    <property type="evidence" value="ECO:0007669"/>
    <property type="project" value="TreeGrafter"/>
</dbReference>
<evidence type="ECO:0000313" key="7">
    <source>
        <dbReference type="Ensembl" id="ENSDCDP00010060215.1"/>
    </source>
</evidence>
<dbReference type="InterPro" id="IPR031470">
    <property type="entry name" value="CEP63/Deup1_N"/>
</dbReference>
<dbReference type="Proteomes" id="UP000694580">
    <property type="component" value="Chromosome 19"/>
</dbReference>
<organism evidence="7 8">
    <name type="scientific">Denticeps clupeoides</name>
    <name type="common">denticle herring</name>
    <dbReference type="NCBI Taxonomy" id="299321"/>
    <lineage>
        <taxon>Eukaryota</taxon>
        <taxon>Metazoa</taxon>
        <taxon>Chordata</taxon>
        <taxon>Craniata</taxon>
        <taxon>Vertebrata</taxon>
        <taxon>Euteleostomi</taxon>
        <taxon>Actinopterygii</taxon>
        <taxon>Neopterygii</taxon>
        <taxon>Teleostei</taxon>
        <taxon>Clupei</taxon>
        <taxon>Clupeiformes</taxon>
        <taxon>Denticipitoidei</taxon>
        <taxon>Denticipitidae</taxon>
        <taxon>Denticeps</taxon>
    </lineage>
</organism>
<protein>
    <recommendedName>
        <fullName evidence="6">CEP63/Deup1 N-terminal domain-containing protein</fullName>
    </recommendedName>
</protein>
<evidence type="ECO:0000256" key="1">
    <source>
        <dbReference type="ARBA" id="ARBA00004496"/>
    </source>
</evidence>
<feature type="chain" id="PRO_5044224817" description="CEP63/Deup1 N-terminal domain-containing protein" evidence="5">
    <location>
        <begin position="17"/>
        <end position="149"/>
    </location>
</feature>
<keyword evidence="5" id="KW-0732">Signal</keyword>
<dbReference type="GO" id="GO:0007099">
    <property type="term" value="P:centriole replication"/>
    <property type="evidence" value="ECO:0007669"/>
    <property type="project" value="TreeGrafter"/>
</dbReference>
<feature type="coiled-coil region" evidence="4">
    <location>
        <begin position="33"/>
        <end position="60"/>
    </location>
</feature>
<dbReference type="GO" id="GO:0098535">
    <property type="term" value="P:de novo centriole assembly involved in multi-ciliated epithelial cell differentiation"/>
    <property type="evidence" value="ECO:0007669"/>
    <property type="project" value="TreeGrafter"/>
</dbReference>
<dbReference type="GO" id="GO:0005737">
    <property type="term" value="C:cytoplasm"/>
    <property type="evidence" value="ECO:0007669"/>
    <property type="project" value="UniProtKB-SubCell"/>
</dbReference>
<accession>A0AAY4ERC4</accession>
<evidence type="ECO:0000256" key="2">
    <source>
        <dbReference type="ARBA" id="ARBA00022490"/>
    </source>
</evidence>
<dbReference type="Ensembl" id="ENSDCDT00010070950.1">
    <property type="protein sequence ID" value="ENSDCDP00010060215.1"/>
    <property type="gene ID" value="ENSDCDG00010033513.1"/>
</dbReference>
<comment type="subcellular location">
    <subcellularLocation>
        <location evidence="1">Cytoplasm</location>
    </subcellularLocation>
</comment>
<feature type="signal peptide" evidence="5">
    <location>
        <begin position="1"/>
        <end position="16"/>
    </location>
</feature>
<proteinExistence type="predicted"/>
<keyword evidence="8" id="KW-1185">Reference proteome</keyword>
<reference evidence="7" key="2">
    <citation type="submission" date="2025-08" db="UniProtKB">
        <authorList>
            <consortium name="Ensembl"/>
        </authorList>
    </citation>
    <scope>IDENTIFICATION</scope>
</reference>
<evidence type="ECO:0000256" key="5">
    <source>
        <dbReference type="SAM" id="SignalP"/>
    </source>
</evidence>
<dbReference type="Pfam" id="PF17045">
    <property type="entry name" value="CEP63"/>
    <property type="match status" value="1"/>
</dbReference>
<dbReference type="PANTHER" id="PTHR18875">
    <property type="entry name" value="SARCOMA ANTIGEN NY-SAR-24/CYTOSKELETAL PROTEIN SOJO"/>
    <property type="match status" value="1"/>
</dbReference>
<evidence type="ECO:0000313" key="8">
    <source>
        <dbReference type="Proteomes" id="UP000694580"/>
    </source>
</evidence>
<sequence length="149" mass="17651">LFFFLLLSSILASCEPELQELLRQIDIMMNHKHSEWEARVHALESELRSAREMLDRRNAEIRVLGKQVDEMRAGKQEQVTKYEEQLHLHSCSQLAKLKRSYEKLQRKHLKDAREGARSREEDRSEVFRLNSKLEVINGPFKDMNDLIFS</sequence>
<reference evidence="7" key="3">
    <citation type="submission" date="2025-09" db="UniProtKB">
        <authorList>
            <consortium name="Ensembl"/>
        </authorList>
    </citation>
    <scope>IDENTIFICATION</scope>
</reference>